<dbReference type="InterPro" id="IPR029044">
    <property type="entry name" value="Nucleotide-diphossugar_trans"/>
</dbReference>
<dbReference type="Pfam" id="PF00535">
    <property type="entry name" value="Glycos_transf_2"/>
    <property type="match status" value="1"/>
</dbReference>
<feature type="compositionally biased region" description="Basic residues" evidence="5">
    <location>
        <begin position="1"/>
        <end position="10"/>
    </location>
</feature>
<organism evidence="7 8">
    <name type="scientific">Actinomyces slackii</name>
    <dbReference type="NCBI Taxonomy" id="52774"/>
    <lineage>
        <taxon>Bacteria</taxon>
        <taxon>Bacillati</taxon>
        <taxon>Actinomycetota</taxon>
        <taxon>Actinomycetes</taxon>
        <taxon>Actinomycetales</taxon>
        <taxon>Actinomycetaceae</taxon>
        <taxon>Actinomyces</taxon>
    </lineage>
</organism>
<evidence type="ECO:0000256" key="5">
    <source>
        <dbReference type="SAM" id="MobiDB-lite"/>
    </source>
</evidence>
<evidence type="ECO:0000313" key="7">
    <source>
        <dbReference type="EMBL" id="VEG73651.1"/>
    </source>
</evidence>
<feature type="region of interest" description="Disordered" evidence="5">
    <location>
        <begin position="1"/>
        <end position="24"/>
    </location>
</feature>
<gene>
    <name evidence="7" type="ORF">NCTC11923_00260</name>
</gene>
<evidence type="ECO:0000256" key="1">
    <source>
        <dbReference type="ARBA" id="ARBA00004776"/>
    </source>
</evidence>
<evidence type="ECO:0000313" key="8">
    <source>
        <dbReference type="Proteomes" id="UP000276899"/>
    </source>
</evidence>
<dbReference type="EMBL" id="LR134363">
    <property type="protein sequence ID" value="VEG73651.1"/>
    <property type="molecule type" value="Genomic_DNA"/>
</dbReference>
<feature type="domain" description="Glycosyltransferase 2-like" evidence="6">
    <location>
        <begin position="30"/>
        <end position="167"/>
    </location>
</feature>
<proteinExistence type="inferred from homology"/>
<dbReference type="SUPFAM" id="SSF53448">
    <property type="entry name" value="Nucleotide-diphospho-sugar transferases"/>
    <property type="match status" value="1"/>
</dbReference>
<keyword evidence="3" id="KW-0328">Glycosyltransferase</keyword>
<dbReference type="Gene3D" id="3.90.550.10">
    <property type="entry name" value="Spore Coat Polysaccharide Biosynthesis Protein SpsA, Chain A"/>
    <property type="match status" value="1"/>
</dbReference>
<evidence type="ECO:0000256" key="4">
    <source>
        <dbReference type="ARBA" id="ARBA00022679"/>
    </source>
</evidence>
<protein>
    <submittedName>
        <fullName evidence="7">Mycofactocin system glycosyltransferase</fullName>
    </submittedName>
</protein>
<sequence length="348" mass="37040">MPTRIGHSRPRPGGGADQPQPRGSQRLTLAMLTYRRNAYLEAVLPELVAQARALAPDHEARVLIVDNDPHAGARPVVARAQEALAADQQEAGARLDYVHEPEPGIVAGRNRALDEAADSALLVFIDDDEVPAPGWLEALVSAWSDGGCAAVTGPTPPDFESPPNAWVSASGAFDSWEAPDGAQVRSADTGNLLLDMAVVRRAGLRFDPRYGLTGGEDSLFTRQLTLAGGVIRFAASAVVTKRVPRERATRTWVLQRAYRSGSSWARVRIQTASGSRGALRLAYAARGTAKAARDGLRGAAARLSGRVEAQARHEVSSRGGLGMVVGAFGMRVREYGRPAKGSKKAERS</sequence>
<evidence type="ECO:0000256" key="2">
    <source>
        <dbReference type="ARBA" id="ARBA00006739"/>
    </source>
</evidence>
<accession>A0A3S4ULY6</accession>
<comment type="pathway">
    <text evidence="1">Cell wall biogenesis; cell wall polysaccharide biosynthesis.</text>
</comment>
<keyword evidence="4 7" id="KW-0808">Transferase</keyword>
<dbReference type="PANTHER" id="PTHR43179">
    <property type="entry name" value="RHAMNOSYLTRANSFERASE WBBL"/>
    <property type="match status" value="1"/>
</dbReference>
<evidence type="ECO:0000256" key="3">
    <source>
        <dbReference type="ARBA" id="ARBA00022676"/>
    </source>
</evidence>
<dbReference type="AlphaFoldDB" id="A0A3S4ULY6"/>
<keyword evidence="8" id="KW-1185">Reference proteome</keyword>
<comment type="similarity">
    <text evidence="2">Belongs to the glycosyltransferase 2 family.</text>
</comment>
<dbReference type="RefSeq" id="WP_026426718.1">
    <property type="nucleotide sequence ID" value="NZ_CBCRWE010000067.1"/>
</dbReference>
<name>A0A3S4ULY6_9ACTO</name>
<dbReference type="STRING" id="1278298.GCA_000428685_01553"/>
<reference evidence="7 8" key="1">
    <citation type="submission" date="2018-12" db="EMBL/GenBank/DDBJ databases">
        <authorList>
            <consortium name="Pathogen Informatics"/>
        </authorList>
    </citation>
    <scope>NUCLEOTIDE SEQUENCE [LARGE SCALE GENOMIC DNA]</scope>
    <source>
        <strain evidence="7 8">NCTC11923</strain>
    </source>
</reference>
<dbReference type="GO" id="GO:0016757">
    <property type="term" value="F:glycosyltransferase activity"/>
    <property type="evidence" value="ECO:0007669"/>
    <property type="project" value="UniProtKB-KW"/>
</dbReference>
<dbReference type="InterPro" id="IPR001173">
    <property type="entry name" value="Glyco_trans_2-like"/>
</dbReference>
<dbReference type="PANTHER" id="PTHR43179:SF12">
    <property type="entry name" value="GALACTOFURANOSYLTRANSFERASE GLFT2"/>
    <property type="match status" value="1"/>
</dbReference>
<dbReference type="KEGG" id="asla:NCTC11923_00260"/>
<evidence type="ECO:0000259" key="6">
    <source>
        <dbReference type="Pfam" id="PF00535"/>
    </source>
</evidence>
<dbReference type="Proteomes" id="UP000276899">
    <property type="component" value="Chromosome"/>
</dbReference>